<keyword evidence="3" id="KW-1133">Transmembrane helix</keyword>
<dbReference type="PANTHER" id="PTHR45138:SF9">
    <property type="entry name" value="DIGUANYLATE CYCLASE DGCM-RELATED"/>
    <property type="match status" value="1"/>
</dbReference>
<dbReference type="InterPro" id="IPR029787">
    <property type="entry name" value="Nucleotide_cyclase"/>
</dbReference>
<dbReference type="InterPro" id="IPR043128">
    <property type="entry name" value="Rev_trsase/Diguanyl_cyclase"/>
</dbReference>
<keyword evidence="3" id="KW-0472">Membrane</keyword>
<dbReference type="GO" id="GO:1902201">
    <property type="term" value="P:negative regulation of bacterial-type flagellum-dependent cell motility"/>
    <property type="evidence" value="ECO:0007669"/>
    <property type="project" value="TreeGrafter"/>
</dbReference>
<dbReference type="EC" id="2.7.7.65" evidence="1"/>
<evidence type="ECO:0000313" key="6">
    <source>
        <dbReference type="Proteomes" id="UP001320119"/>
    </source>
</evidence>
<dbReference type="EMBL" id="AP023086">
    <property type="protein sequence ID" value="BCD95861.1"/>
    <property type="molecule type" value="Genomic_DNA"/>
</dbReference>
<dbReference type="InterPro" id="IPR000160">
    <property type="entry name" value="GGDEF_dom"/>
</dbReference>
<organism evidence="5 6">
    <name type="scientific">Marinagarivorans cellulosilyticus</name>
    <dbReference type="NCBI Taxonomy" id="2721545"/>
    <lineage>
        <taxon>Bacteria</taxon>
        <taxon>Pseudomonadati</taxon>
        <taxon>Pseudomonadota</taxon>
        <taxon>Gammaproteobacteria</taxon>
        <taxon>Cellvibrionales</taxon>
        <taxon>Cellvibrionaceae</taxon>
        <taxon>Marinagarivorans</taxon>
    </lineage>
</organism>
<accession>A0AAN1WE11</accession>
<feature type="transmembrane region" description="Helical" evidence="3">
    <location>
        <begin position="39"/>
        <end position="59"/>
    </location>
</feature>
<dbReference type="SUPFAM" id="SSF55073">
    <property type="entry name" value="Nucleotide cyclase"/>
    <property type="match status" value="1"/>
</dbReference>
<proteinExistence type="predicted"/>
<keyword evidence="3" id="KW-0812">Transmembrane</keyword>
<feature type="transmembrane region" description="Helical" evidence="3">
    <location>
        <begin position="104"/>
        <end position="122"/>
    </location>
</feature>
<feature type="domain" description="GGDEF" evidence="4">
    <location>
        <begin position="135"/>
        <end position="303"/>
    </location>
</feature>
<dbReference type="SMART" id="SM00267">
    <property type="entry name" value="GGDEF"/>
    <property type="match status" value="1"/>
</dbReference>
<dbReference type="KEGG" id="marq:MARGE09_P0060"/>
<dbReference type="Pfam" id="PF00990">
    <property type="entry name" value="GGDEF"/>
    <property type="match status" value="1"/>
</dbReference>
<dbReference type="InterPro" id="IPR050469">
    <property type="entry name" value="Diguanylate_Cyclase"/>
</dbReference>
<protein>
    <recommendedName>
        <fullName evidence="1">diguanylate cyclase</fullName>
        <ecNumber evidence="1">2.7.7.65</ecNumber>
    </recommendedName>
</protein>
<sequence length="304" mass="33891">MPNFFRLHLLPIFLLVSTACGLLVAYAMAGEFKPLGQWSAADVVGEGGSCVLAFVWLCLMLKSRPAGRVTQLLTTGLGLMFLAWWADCLDEFIALPDAFYWDHWLESAPMVIGVLVLTYGLYHWHHEQLAISAQLQKRERLFREHLAFDHLTPLAGARYLKKQLAICLKQSQQKGDALSLIAFDLNGFDAINQCYGHSEGDAVLQAVSQLVLLNLRQQDLLCRLAGDRFVILLPSTSEKQAQIMAAELTESIECFAYKTQNVGERLYLKAATAVVKAGDEDQQQLLQRLNIALTNSKQPIALRA</sequence>
<evidence type="ECO:0000256" key="2">
    <source>
        <dbReference type="ARBA" id="ARBA00034247"/>
    </source>
</evidence>
<feature type="transmembrane region" description="Helical" evidence="3">
    <location>
        <begin position="66"/>
        <end position="84"/>
    </location>
</feature>
<reference evidence="5 6" key="1">
    <citation type="journal article" date="2022" name="IScience">
        <title>An ultrasensitive nanofiber-based assay for enzymatic hydrolysis and deep-sea microbial degradation of cellulose.</title>
        <authorList>
            <person name="Tsudome M."/>
            <person name="Tachioka M."/>
            <person name="Miyazaki M."/>
            <person name="Uchimura K."/>
            <person name="Tsuda M."/>
            <person name="Takaki Y."/>
            <person name="Deguchi S."/>
        </authorList>
    </citation>
    <scope>NUCLEOTIDE SEQUENCE [LARGE SCALE GENOMIC DNA]</scope>
    <source>
        <strain evidence="5 6">GE09</strain>
    </source>
</reference>
<evidence type="ECO:0000259" key="4">
    <source>
        <dbReference type="SMART" id="SM00267"/>
    </source>
</evidence>
<dbReference type="CDD" id="cd01949">
    <property type="entry name" value="GGDEF"/>
    <property type="match status" value="1"/>
</dbReference>
<evidence type="ECO:0000256" key="1">
    <source>
        <dbReference type="ARBA" id="ARBA00012528"/>
    </source>
</evidence>
<dbReference type="GO" id="GO:0005886">
    <property type="term" value="C:plasma membrane"/>
    <property type="evidence" value="ECO:0007669"/>
    <property type="project" value="TreeGrafter"/>
</dbReference>
<evidence type="ECO:0000256" key="3">
    <source>
        <dbReference type="SAM" id="Phobius"/>
    </source>
</evidence>
<dbReference type="Proteomes" id="UP001320119">
    <property type="component" value="Chromosome"/>
</dbReference>
<comment type="catalytic activity">
    <reaction evidence="2">
        <text>2 GTP = 3',3'-c-di-GMP + 2 diphosphate</text>
        <dbReference type="Rhea" id="RHEA:24898"/>
        <dbReference type="ChEBI" id="CHEBI:33019"/>
        <dbReference type="ChEBI" id="CHEBI:37565"/>
        <dbReference type="ChEBI" id="CHEBI:58805"/>
        <dbReference type="EC" id="2.7.7.65"/>
    </reaction>
</comment>
<dbReference type="GO" id="GO:0052621">
    <property type="term" value="F:diguanylate cyclase activity"/>
    <property type="evidence" value="ECO:0007669"/>
    <property type="project" value="UniProtKB-EC"/>
</dbReference>
<evidence type="ECO:0000313" key="5">
    <source>
        <dbReference type="EMBL" id="BCD95861.1"/>
    </source>
</evidence>
<dbReference type="Gene3D" id="3.30.70.270">
    <property type="match status" value="1"/>
</dbReference>
<keyword evidence="6" id="KW-1185">Reference proteome</keyword>
<dbReference type="GO" id="GO:0043709">
    <property type="term" value="P:cell adhesion involved in single-species biofilm formation"/>
    <property type="evidence" value="ECO:0007669"/>
    <property type="project" value="TreeGrafter"/>
</dbReference>
<dbReference type="NCBIfam" id="TIGR00254">
    <property type="entry name" value="GGDEF"/>
    <property type="match status" value="1"/>
</dbReference>
<name>A0AAN1WE11_9GAMM</name>
<gene>
    <name evidence="5" type="ORF">MARGE09_P0060</name>
</gene>
<dbReference type="PANTHER" id="PTHR45138">
    <property type="entry name" value="REGULATORY COMPONENTS OF SENSORY TRANSDUCTION SYSTEM"/>
    <property type="match status" value="1"/>
</dbReference>
<dbReference type="AlphaFoldDB" id="A0AAN1WE11"/>